<sequence>MIHYLSLRDVAAKTNLAVNTLKGYARKGLLPEHDATIGTHRGWTDATIDKWMLDRGMTKKLPETTISEGP</sequence>
<name>A0AAW6LQP2_RHOSG</name>
<evidence type="ECO:0000259" key="1">
    <source>
        <dbReference type="Pfam" id="PF13411"/>
    </source>
</evidence>
<gene>
    <name evidence="2" type="ORF">PXH69_21320</name>
</gene>
<dbReference type="SUPFAM" id="SSF46955">
    <property type="entry name" value="Putative DNA-binding domain"/>
    <property type="match status" value="1"/>
</dbReference>
<proteinExistence type="predicted"/>
<dbReference type="InterPro" id="IPR009061">
    <property type="entry name" value="DNA-bd_dom_put_sf"/>
</dbReference>
<dbReference type="RefSeq" id="WP_275232092.1">
    <property type="nucleotide sequence ID" value="NZ_JARDXE010000014.1"/>
</dbReference>
<dbReference type="GO" id="GO:0006355">
    <property type="term" value="P:regulation of DNA-templated transcription"/>
    <property type="evidence" value="ECO:0007669"/>
    <property type="project" value="InterPro"/>
</dbReference>
<evidence type="ECO:0000313" key="2">
    <source>
        <dbReference type="EMBL" id="MDE8647517.1"/>
    </source>
</evidence>
<comment type="caution">
    <text evidence="2">The sequence shown here is derived from an EMBL/GenBank/DDBJ whole genome shotgun (WGS) entry which is preliminary data.</text>
</comment>
<accession>A0AAW6LQP2</accession>
<dbReference type="Proteomes" id="UP001217325">
    <property type="component" value="Unassembled WGS sequence"/>
</dbReference>
<dbReference type="Pfam" id="PF13411">
    <property type="entry name" value="MerR_1"/>
    <property type="match status" value="1"/>
</dbReference>
<reference evidence="2" key="1">
    <citation type="submission" date="2023-02" db="EMBL/GenBank/DDBJ databases">
        <title>A novel hydrolase synthesized by Rhodococcus erythropolis HQ is responsible for the detoxification of Zearalenone.</title>
        <authorList>
            <person name="Hu J."/>
            <person name="Xu J."/>
        </authorList>
    </citation>
    <scope>NUCLEOTIDE SEQUENCE</scope>
    <source>
        <strain evidence="2">HQ</strain>
    </source>
</reference>
<dbReference type="GO" id="GO:0003677">
    <property type="term" value="F:DNA binding"/>
    <property type="evidence" value="ECO:0007669"/>
    <property type="project" value="InterPro"/>
</dbReference>
<dbReference type="InterPro" id="IPR000551">
    <property type="entry name" value="MerR-type_HTH_dom"/>
</dbReference>
<feature type="domain" description="HTH merR-type" evidence="1">
    <location>
        <begin position="6"/>
        <end position="49"/>
    </location>
</feature>
<dbReference type="AlphaFoldDB" id="A0AAW6LQP2"/>
<protein>
    <submittedName>
        <fullName evidence="2">XRE family transcriptional regulator</fullName>
    </submittedName>
</protein>
<evidence type="ECO:0000313" key="3">
    <source>
        <dbReference type="Proteomes" id="UP001217325"/>
    </source>
</evidence>
<dbReference type="EMBL" id="JARDXE010000014">
    <property type="protein sequence ID" value="MDE8647517.1"/>
    <property type="molecule type" value="Genomic_DNA"/>
</dbReference>
<organism evidence="2 3">
    <name type="scientific">Rhodococcus qingshengii</name>
    <dbReference type="NCBI Taxonomy" id="334542"/>
    <lineage>
        <taxon>Bacteria</taxon>
        <taxon>Bacillati</taxon>
        <taxon>Actinomycetota</taxon>
        <taxon>Actinomycetes</taxon>
        <taxon>Mycobacteriales</taxon>
        <taxon>Nocardiaceae</taxon>
        <taxon>Rhodococcus</taxon>
        <taxon>Rhodococcus erythropolis group</taxon>
    </lineage>
</organism>